<dbReference type="AlphaFoldDB" id="A0A3R7KVF4"/>
<gene>
    <name evidence="2" type="ORF">Tco025E_08492</name>
</gene>
<comment type="caution">
    <text evidence="2">The sequence shown here is derived from an EMBL/GenBank/DDBJ whole genome shotgun (WGS) entry which is preliminary data.</text>
</comment>
<protein>
    <submittedName>
        <fullName evidence="2">Uncharacterized protein</fullName>
    </submittedName>
</protein>
<keyword evidence="3" id="KW-1185">Reference proteome</keyword>
<accession>A0A3R7KVF4</accession>
<reference evidence="2 3" key="1">
    <citation type="journal article" date="2018" name="BMC Genomics">
        <title>Genomic comparison of Trypanosoma conorhini and Trypanosoma rangeli to Trypanosoma cruzi strains of high and low virulence.</title>
        <authorList>
            <person name="Bradwell K.R."/>
            <person name="Koparde V.N."/>
            <person name="Matveyev A.V."/>
            <person name="Serrano M.G."/>
            <person name="Alves J.M."/>
            <person name="Parikh H."/>
            <person name="Huang B."/>
            <person name="Lee V."/>
            <person name="Espinosa-Alvarez O."/>
            <person name="Ortiz P.A."/>
            <person name="Costa-Martins A.G."/>
            <person name="Teixeira M.M."/>
            <person name="Buck G.A."/>
        </authorList>
    </citation>
    <scope>NUCLEOTIDE SEQUENCE [LARGE SCALE GENOMIC DNA]</scope>
    <source>
        <strain evidence="2 3">025E</strain>
    </source>
</reference>
<feature type="compositionally biased region" description="Basic residues" evidence="1">
    <location>
        <begin position="8"/>
        <end position="25"/>
    </location>
</feature>
<sequence length="142" mass="15452">MIVERTPRSQRRRSIGASRTRRPHRPSTFVAGRPRRQIPRQGRGKARKKHAVVQKQLVREEAPGTCSPGRPAGLAGVEAPGPDFGKQLARFLRGLFGLPSPGPFPAPNGNVGVFPRPLDEDGPLFSLFCLLCFGLKCPLPAV</sequence>
<proteinExistence type="predicted"/>
<dbReference type="EMBL" id="MKKU01000786">
    <property type="protein sequence ID" value="RNF02156.1"/>
    <property type="molecule type" value="Genomic_DNA"/>
</dbReference>
<dbReference type="Proteomes" id="UP000284403">
    <property type="component" value="Unassembled WGS sequence"/>
</dbReference>
<dbReference type="GeneID" id="40322103"/>
<dbReference type="RefSeq" id="XP_029224600.1">
    <property type="nucleotide sequence ID" value="XM_029375339.1"/>
</dbReference>
<evidence type="ECO:0000313" key="2">
    <source>
        <dbReference type="EMBL" id="RNF02156.1"/>
    </source>
</evidence>
<feature type="region of interest" description="Disordered" evidence="1">
    <location>
        <begin position="1"/>
        <end position="52"/>
    </location>
</feature>
<feature type="compositionally biased region" description="Basic residues" evidence="1">
    <location>
        <begin position="33"/>
        <end position="52"/>
    </location>
</feature>
<evidence type="ECO:0000313" key="3">
    <source>
        <dbReference type="Proteomes" id="UP000284403"/>
    </source>
</evidence>
<organism evidence="2 3">
    <name type="scientific">Trypanosoma conorhini</name>
    <dbReference type="NCBI Taxonomy" id="83891"/>
    <lineage>
        <taxon>Eukaryota</taxon>
        <taxon>Discoba</taxon>
        <taxon>Euglenozoa</taxon>
        <taxon>Kinetoplastea</taxon>
        <taxon>Metakinetoplastina</taxon>
        <taxon>Trypanosomatida</taxon>
        <taxon>Trypanosomatidae</taxon>
        <taxon>Trypanosoma</taxon>
    </lineage>
</organism>
<name>A0A3R7KVF4_9TRYP</name>
<evidence type="ECO:0000256" key="1">
    <source>
        <dbReference type="SAM" id="MobiDB-lite"/>
    </source>
</evidence>